<proteinExistence type="inferred from homology"/>
<evidence type="ECO:0000256" key="9">
    <source>
        <dbReference type="ARBA" id="ARBA00023002"/>
    </source>
</evidence>
<dbReference type="Gene3D" id="1.10.630.10">
    <property type="entry name" value="Cytochrome P450"/>
    <property type="match status" value="1"/>
</dbReference>
<comment type="caution">
    <text evidence="14">The sequence shown here is derived from an EMBL/GenBank/DDBJ whole genome shotgun (WGS) entry which is preliminary data.</text>
</comment>
<dbReference type="PANTHER" id="PTHR24291:SF189">
    <property type="entry name" value="CYTOCHROME P450 4C3-RELATED"/>
    <property type="match status" value="1"/>
</dbReference>
<protein>
    <recommendedName>
        <fullName evidence="16">Cytochrome P450 4C1</fullName>
    </recommendedName>
</protein>
<evidence type="ECO:0000256" key="3">
    <source>
        <dbReference type="ARBA" id="ARBA00004586"/>
    </source>
</evidence>
<evidence type="ECO:0008006" key="16">
    <source>
        <dbReference type="Google" id="ProtNLM"/>
    </source>
</evidence>
<name>A0ABP1Q5C5_9HEXA</name>
<keyword evidence="11 13" id="KW-0503">Monooxygenase</keyword>
<evidence type="ECO:0000256" key="1">
    <source>
        <dbReference type="ARBA" id="ARBA00001971"/>
    </source>
</evidence>
<dbReference type="SUPFAM" id="SSF48264">
    <property type="entry name" value="Cytochrome P450"/>
    <property type="match status" value="1"/>
</dbReference>
<evidence type="ECO:0000313" key="15">
    <source>
        <dbReference type="Proteomes" id="UP001642540"/>
    </source>
</evidence>
<organism evidence="14 15">
    <name type="scientific">Orchesella dallaii</name>
    <dbReference type="NCBI Taxonomy" id="48710"/>
    <lineage>
        <taxon>Eukaryota</taxon>
        <taxon>Metazoa</taxon>
        <taxon>Ecdysozoa</taxon>
        <taxon>Arthropoda</taxon>
        <taxon>Hexapoda</taxon>
        <taxon>Collembola</taxon>
        <taxon>Entomobryomorpha</taxon>
        <taxon>Entomobryoidea</taxon>
        <taxon>Orchesellidae</taxon>
        <taxon>Orchesellinae</taxon>
        <taxon>Orchesella</taxon>
    </lineage>
</organism>
<evidence type="ECO:0000313" key="14">
    <source>
        <dbReference type="EMBL" id="CAL8085352.1"/>
    </source>
</evidence>
<dbReference type="Proteomes" id="UP001642540">
    <property type="component" value="Unassembled WGS sequence"/>
</dbReference>
<evidence type="ECO:0000256" key="8">
    <source>
        <dbReference type="ARBA" id="ARBA00022848"/>
    </source>
</evidence>
<accession>A0ABP1Q5C5</accession>
<dbReference type="Pfam" id="PF00067">
    <property type="entry name" value="p450"/>
    <property type="match status" value="1"/>
</dbReference>
<dbReference type="PROSITE" id="PS00086">
    <property type="entry name" value="CYTOCHROME_P450"/>
    <property type="match status" value="1"/>
</dbReference>
<keyword evidence="7" id="KW-0256">Endoplasmic reticulum</keyword>
<evidence type="ECO:0000256" key="2">
    <source>
        <dbReference type="ARBA" id="ARBA00004524"/>
    </source>
</evidence>
<evidence type="ECO:0000256" key="11">
    <source>
        <dbReference type="ARBA" id="ARBA00023033"/>
    </source>
</evidence>
<dbReference type="InterPro" id="IPR036396">
    <property type="entry name" value="Cyt_P450_sf"/>
</dbReference>
<keyword evidence="5 13" id="KW-0349">Heme</keyword>
<dbReference type="PRINTS" id="PR00463">
    <property type="entry name" value="EP450I"/>
</dbReference>
<evidence type="ECO:0000256" key="10">
    <source>
        <dbReference type="ARBA" id="ARBA00023004"/>
    </source>
</evidence>
<comment type="similarity">
    <text evidence="4 13">Belongs to the cytochrome P450 family.</text>
</comment>
<keyword evidence="8" id="KW-0492">Microsome</keyword>
<keyword evidence="12" id="KW-0472">Membrane</keyword>
<dbReference type="InterPro" id="IPR001128">
    <property type="entry name" value="Cyt_P450"/>
</dbReference>
<comment type="cofactor">
    <cofactor evidence="1">
        <name>heme</name>
        <dbReference type="ChEBI" id="CHEBI:30413"/>
    </cofactor>
</comment>
<keyword evidence="15" id="KW-1185">Reference proteome</keyword>
<evidence type="ECO:0000256" key="6">
    <source>
        <dbReference type="ARBA" id="ARBA00022723"/>
    </source>
</evidence>
<dbReference type="PRINTS" id="PR00385">
    <property type="entry name" value="P450"/>
</dbReference>
<comment type="subcellular location">
    <subcellularLocation>
        <location evidence="3">Endoplasmic reticulum membrane</location>
    </subcellularLocation>
    <subcellularLocation>
        <location evidence="2">Microsome membrane</location>
    </subcellularLocation>
</comment>
<sequence length="525" mass="60756">MNTFPLFFQFSGIVRDVLLVSTVSLFLLKASQVLKQSCIRSWPWRWSYKSKTMESDDPYNAYKRLPGPSSFPLRIIGNGFTFLNKKDLLQKLVDLAQKYGPYYRLTFLNEDYVCINSPEGIQAILSSNNYSHLGHGPLEEALFPQEIETMAIYPGGEKWKGRRKMLSRSFMYKALQFHNPCFYKYCERLTFQLEKRFETTSEGIVSDLLMQCSFGISSETMMGVDLEETEKGAGALFCQNLELFMRKSLQRWYRPWQLLPWVWHRSSDYKESMEALNSMIKVSSKVLEKYKEKMGTEEMTDTMIEVMVRNGMDDRLIFNEIGAMLAIANDTTPLSAENVLFMISLHPEHQNKCREEIDAVYAEHSKGKQGSLGFEALKELKYLERCIQETLRINPLTILLRRLEAPLRINEELLLPAGISIMIPPNVVHHLPQHYPNPGKFEPDRFLPEQVRVRHPYAYIPFSAGPRNCIGMKLAMIELKVMLATILRNFEVGTPDTKEDVQIVLEGTMKPSKPIRFNLTKRKVF</sequence>
<keyword evidence="6 13" id="KW-0479">Metal-binding</keyword>
<evidence type="ECO:0000256" key="12">
    <source>
        <dbReference type="ARBA" id="ARBA00023136"/>
    </source>
</evidence>
<dbReference type="InterPro" id="IPR017972">
    <property type="entry name" value="Cyt_P450_CS"/>
</dbReference>
<reference evidence="14 15" key="1">
    <citation type="submission" date="2024-08" db="EMBL/GenBank/DDBJ databases">
        <authorList>
            <person name="Cucini C."/>
            <person name="Frati F."/>
        </authorList>
    </citation>
    <scope>NUCLEOTIDE SEQUENCE [LARGE SCALE GENOMIC DNA]</scope>
</reference>
<dbReference type="EMBL" id="CAXLJM020000019">
    <property type="protein sequence ID" value="CAL8085352.1"/>
    <property type="molecule type" value="Genomic_DNA"/>
</dbReference>
<evidence type="ECO:0000256" key="13">
    <source>
        <dbReference type="RuleBase" id="RU000461"/>
    </source>
</evidence>
<dbReference type="PANTHER" id="PTHR24291">
    <property type="entry name" value="CYTOCHROME P450 FAMILY 4"/>
    <property type="match status" value="1"/>
</dbReference>
<dbReference type="InterPro" id="IPR002401">
    <property type="entry name" value="Cyt_P450_E_grp-I"/>
</dbReference>
<keyword evidence="10 13" id="KW-0408">Iron</keyword>
<dbReference type="InterPro" id="IPR050196">
    <property type="entry name" value="Cytochrome_P450_Monoox"/>
</dbReference>
<evidence type="ECO:0000256" key="5">
    <source>
        <dbReference type="ARBA" id="ARBA00022617"/>
    </source>
</evidence>
<gene>
    <name evidence="14" type="ORF">ODALV1_LOCUS6085</name>
</gene>
<evidence type="ECO:0000256" key="4">
    <source>
        <dbReference type="ARBA" id="ARBA00010617"/>
    </source>
</evidence>
<keyword evidence="9 13" id="KW-0560">Oxidoreductase</keyword>
<evidence type="ECO:0000256" key="7">
    <source>
        <dbReference type="ARBA" id="ARBA00022824"/>
    </source>
</evidence>